<evidence type="ECO:0000313" key="3">
    <source>
        <dbReference type="EMBL" id="CVI64308.1"/>
    </source>
</evidence>
<sequence length="287" mass="32216">MTDDNPPRWSQLRKIRRALQARMPKDKFFDTVLEGCFRVARDRDNPLRGNFVASGLREAIGHVLHSLAPDEAVRACVWFVQAKDTKTVTRQQRASYIVKAGLPDDFVSDILGIDVRDYTDPVIEVMDGLNKATHVRAETILSKGWKIRVMIQDVLLGLDQLLQAAVENREAITHAVADVMQEAVFEKLISETIDELDELSTHTTVDGHNIDTVTVTKLDSSEISYRVEGDVEVELQYGSGSDLKNDIGFVQDDSYPYVVTVTCAVARPMDIRSDDLAISVDNRSFYE</sequence>
<dbReference type="RefSeq" id="WP_080855471.1">
    <property type="nucleotide sequence ID" value="NZ_LT009778.1"/>
</dbReference>
<evidence type="ECO:0000259" key="2">
    <source>
        <dbReference type="Pfam" id="PF18166"/>
    </source>
</evidence>
<dbReference type="InterPro" id="IPR040556">
    <property type="entry name" value="pP_pnuc_1"/>
</dbReference>
<dbReference type="Pfam" id="PF18165">
    <property type="entry name" value="pP_pnuc_1"/>
    <property type="match status" value="1"/>
</dbReference>
<feature type="domain" description="Predicted pPIWI-associating nuclease" evidence="1">
    <location>
        <begin position="23"/>
        <end position="155"/>
    </location>
</feature>
<gene>
    <name evidence="3" type="ORF">AGR7A_pTi0048</name>
</gene>
<accession>A0A1S7UD65</accession>
<organism evidence="3 4">
    <name type="scientific">Agrobacterium deltaense NCPPB 1641</name>
    <dbReference type="NCBI Taxonomy" id="1183425"/>
    <lineage>
        <taxon>Bacteria</taxon>
        <taxon>Pseudomonadati</taxon>
        <taxon>Pseudomonadota</taxon>
        <taxon>Alphaproteobacteria</taxon>
        <taxon>Hyphomicrobiales</taxon>
        <taxon>Rhizobiaceae</taxon>
        <taxon>Rhizobium/Agrobacterium group</taxon>
        <taxon>Agrobacterium</taxon>
    </lineage>
</organism>
<dbReference type="InterPro" id="IPR041584">
    <property type="entry name" value="Put_pPIWI_pnuc_2"/>
</dbReference>
<proteinExistence type="predicted"/>
<comment type="caution">
    <text evidence="3">The sequence shown here is derived from an EMBL/GenBank/DDBJ whole genome shotgun (WGS) entry which is preliminary data.</text>
</comment>
<protein>
    <submittedName>
        <fullName evidence="3">Uncharacterized protein</fullName>
    </submittedName>
</protein>
<evidence type="ECO:0000313" key="4">
    <source>
        <dbReference type="Proteomes" id="UP000192140"/>
    </source>
</evidence>
<reference evidence="3" key="1">
    <citation type="submission" date="2016-01" db="EMBL/GenBank/DDBJ databases">
        <authorList>
            <person name="Regsiter A."/>
            <person name="william w."/>
        </authorList>
    </citation>
    <scope>NUCLEOTIDE SEQUENCE</scope>
    <source>
        <strain evidence="3">NCPPB 1641</strain>
    </source>
</reference>
<evidence type="ECO:0000259" key="1">
    <source>
        <dbReference type="Pfam" id="PF18165"/>
    </source>
</evidence>
<dbReference type="EMBL" id="FCNP01000051">
    <property type="protein sequence ID" value="CVI64308.1"/>
    <property type="molecule type" value="Genomic_DNA"/>
</dbReference>
<keyword evidence="4" id="KW-1185">Reference proteome</keyword>
<name>A0A1S7UD65_9HYPH</name>
<dbReference type="Proteomes" id="UP000192140">
    <property type="component" value="Unassembled WGS sequence"/>
</dbReference>
<dbReference type="AlphaFoldDB" id="A0A1S7UD65"/>
<dbReference type="Pfam" id="PF18166">
    <property type="entry name" value="pP_pnuc_2"/>
    <property type="match status" value="1"/>
</dbReference>
<feature type="domain" description="Predicted pPIWI-associating nuclease group 2" evidence="2">
    <location>
        <begin position="167"/>
        <end position="286"/>
    </location>
</feature>